<keyword evidence="4 8" id="KW-0406">Ion transport</keyword>
<reference evidence="9" key="1">
    <citation type="submission" date="2018-12" db="EMBL/GenBank/DDBJ databases">
        <authorList>
            <person name="Will S."/>
            <person name="Neumann-Schaal M."/>
            <person name="Henke P."/>
        </authorList>
    </citation>
    <scope>NUCLEOTIDE SEQUENCE</scope>
    <source>
        <strain evidence="9">PCC 7102</strain>
    </source>
</reference>
<evidence type="ECO:0000256" key="4">
    <source>
        <dbReference type="ARBA" id="ARBA00023065"/>
    </source>
</evidence>
<evidence type="ECO:0000256" key="6">
    <source>
        <dbReference type="ARBA" id="ARBA00023196"/>
    </source>
</evidence>
<dbReference type="PRINTS" id="PR00125">
    <property type="entry name" value="ATPASEDELTA"/>
</dbReference>
<dbReference type="PANTHER" id="PTHR11910">
    <property type="entry name" value="ATP SYNTHASE DELTA CHAIN"/>
    <property type="match status" value="1"/>
</dbReference>
<organism evidence="9 10">
    <name type="scientific">Dulcicalothrix desertica PCC 7102</name>
    <dbReference type="NCBI Taxonomy" id="232991"/>
    <lineage>
        <taxon>Bacteria</taxon>
        <taxon>Bacillati</taxon>
        <taxon>Cyanobacteriota</taxon>
        <taxon>Cyanophyceae</taxon>
        <taxon>Nostocales</taxon>
        <taxon>Calotrichaceae</taxon>
        <taxon>Dulcicalothrix</taxon>
    </lineage>
</organism>
<sequence>MKSTVATEEIAAPYAQALMSVAQSNNLTEAFGDDARSIVGLLSGSEDLRNFFDNPFIQIDTKKSLVNRLLSDDTNAFMRNFLMLLVDRKRISFLEPIMRQYLSLLRELNQTVLAEVTSAIPLSEAQEQAVIEKVVAMTNARSVELEKKVNSDLIGGVIIKVGSQVIDASLRGQLRRLSLSLGS</sequence>
<dbReference type="NCBIfam" id="TIGR01145">
    <property type="entry name" value="ATP_synt_delta"/>
    <property type="match status" value="1"/>
</dbReference>
<evidence type="ECO:0000256" key="7">
    <source>
        <dbReference type="ARBA" id="ARBA00023310"/>
    </source>
</evidence>
<dbReference type="AlphaFoldDB" id="A0A433VBI0"/>
<accession>A0A433VBI0</accession>
<dbReference type="GO" id="GO:0045259">
    <property type="term" value="C:proton-transporting ATP synthase complex"/>
    <property type="evidence" value="ECO:0007669"/>
    <property type="project" value="UniProtKB-KW"/>
</dbReference>
<keyword evidence="2 8" id="KW-0813">Transport</keyword>
<dbReference type="HAMAP" id="MF_01416">
    <property type="entry name" value="ATP_synth_delta_bact"/>
    <property type="match status" value="1"/>
</dbReference>
<dbReference type="InterPro" id="IPR020781">
    <property type="entry name" value="ATPase_OSCP/d_CS"/>
</dbReference>
<dbReference type="Gene3D" id="1.10.520.20">
    <property type="entry name" value="N-terminal domain of the delta subunit of the F1F0-ATP synthase"/>
    <property type="match status" value="1"/>
</dbReference>
<comment type="function">
    <text evidence="8">F(1)F(0) ATP synthase produces ATP from ADP in the presence of a proton or sodium gradient. F-type ATPases consist of two structural domains, F(1) containing the extramembraneous catalytic core and F(0) containing the membrane proton channel, linked together by a central stalk and a peripheral stalk. During catalysis, ATP synthesis in the catalytic domain of F(1) is coupled via a rotary mechanism of the central stalk subunits to proton translocation.</text>
</comment>
<name>A0A433VBI0_9CYAN</name>
<keyword evidence="5 8" id="KW-0472">Membrane</keyword>
<keyword evidence="6 8" id="KW-0139">CF(1)</keyword>
<keyword evidence="10" id="KW-1185">Reference proteome</keyword>
<evidence type="ECO:0000256" key="2">
    <source>
        <dbReference type="ARBA" id="ARBA00022448"/>
    </source>
</evidence>
<dbReference type="Pfam" id="PF00213">
    <property type="entry name" value="OSCP"/>
    <property type="match status" value="1"/>
</dbReference>
<dbReference type="SUPFAM" id="SSF47928">
    <property type="entry name" value="N-terminal domain of the delta subunit of the F1F0-ATP synthase"/>
    <property type="match status" value="1"/>
</dbReference>
<comment type="similarity">
    <text evidence="8">Belongs to the ATPase delta chain family.</text>
</comment>
<comment type="subcellular location">
    <subcellularLocation>
        <location evidence="8">Cellular thylakoid membrane</location>
        <topology evidence="8">Peripheral membrane protein</topology>
    </subcellularLocation>
    <subcellularLocation>
        <location evidence="1">Membrane</location>
    </subcellularLocation>
</comment>
<evidence type="ECO:0000313" key="9">
    <source>
        <dbReference type="EMBL" id="RUT03461.1"/>
    </source>
</evidence>
<evidence type="ECO:0000256" key="5">
    <source>
        <dbReference type="ARBA" id="ARBA00023136"/>
    </source>
</evidence>
<evidence type="ECO:0000313" key="10">
    <source>
        <dbReference type="Proteomes" id="UP000271624"/>
    </source>
</evidence>
<dbReference type="InterPro" id="IPR026015">
    <property type="entry name" value="ATP_synth_OSCP/delta_N_sf"/>
</dbReference>
<evidence type="ECO:0000256" key="1">
    <source>
        <dbReference type="ARBA" id="ARBA00004370"/>
    </source>
</evidence>
<keyword evidence="7 8" id="KW-0066">ATP synthesis</keyword>
<dbReference type="GO" id="GO:0046933">
    <property type="term" value="F:proton-transporting ATP synthase activity, rotational mechanism"/>
    <property type="evidence" value="ECO:0007669"/>
    <property type="project" value="UniProtKB-UniRule"/>
</dbReference>
<dbReference type="GO" id="GO:0031676">
    <property type="term" value="C:plasma membrane-derived thylakoid membrane"/>
    <property type="evidence" value="ECO:0007669"/>
    <property type="project" value="UniProtKB-SubCell"/>
</dbReference>
<dbReference type="RefSeq" id="WP_127083424.1">
    <property type="nucleotide sequence ID" value="NZ_RSCL01000013.1"/>
</dbReference>
<proteinExistence type="inferred from homology"/>
<reference evidence="9" key="2">
    <citation type="journal article" date="2019" name="Genome Biol. Evol.">
        <title>Day and night: Metabolic profiles and evolutionary relationships of six axenic non-marine cyanobacteria.</title>
        <authorList>
            <person name="Will S.E."/>
            <person name="Henke P."/>
            <person name="Boedeker C."/>
            <person name="Huang S."/>
            <person name="Brinkmann H."/>
            <person name="Rohde M."/>
            <person name="Jarek M."/>
            <person name="Friedl T."/>
            <person name="Seufert S."/>
            <person name="Schumacher M."/>
            <person name="Overmann J."/>
            <person name="Neumann-Schaal M."/>
            <person name="Petersen J."/>
        </authorList>
    </citation>
    <scope>NUCLEOTIDE SEQUENCE [LARGE SCALE GENOMIC DNA]</scope>
    <source>
        <strain evidence="9">PCC 7102</strain>
    </source>
</reference>
<comment type="function">
    <text evidence="8">This protein is part of the stalk that links CF(0) to CF(1). It either transmits conformational changes from CF(0) to CF(1) or is implicated in proton conduction.</text>
</comment>
<keyword evidence="3 8" id="KW-0375">Hydrogen ion transport</keyword>
<dbReference type="Proteomes" id="UP000271624">
    <property type="component" value="Unassembled WGS sequence"/>
</dbReference>
<evidence type="ECO:0000256" key="8">
    <source>
        <dbReference type="HAMAP-Rule" id="MF_01416"/>
    </source>
</evidence>
<dbReference type="InterPro" id="IPR000711">
    <property type="entry name" value="ATPase_OSCP/dsu"/>
</dbReference>
<gene>
    <name evidence="8 9" type="primary">atpH</name>
    <name evidence="8" type="synonym">atpD</name>
    <name evidence="9" type="ORF">DSM106972_051000</name>
</gene>
<evidence type="ECO:0000256" key="3">
    <source>
        <dbReference type="ARBA" id="ARBA00022781"/>
    </source>
</evidence>
<comment type="caution">
    <text evidence="9">The sequence shown here is derived from an EMBL/GenBank/DDBJ whole genome shotgun (WGS) entry which is preliminary data.</text>
</comment>
<keyword evidence="8" id="KW-0793">Thylakoid</keyword>
<dbReference type="EMBL" id="RSCL01000013">
    <property type="protein sequence ID" value="RUT03461.1"/>
    <property type="molecule type" value="Genomic_DNA"/>
</dbReference>
<dbReference type="PROSITE" id="PS00389">
    <property type="entry name" value="ATPASE_DELTA"/>
    <property type="match status" value="1"/>
</dbReference>
<dbReference type="OrthoDB" id="9802471at2"/>
<protein>
    <recommendedName>
        <fullName evidence="8">ATP synthase subunit delta</fullName>
    </recommendedName>
    <alternativeName>
        <fullName evidence="8">ATP synthase F(1) sector subunit delta</fullName>
    </alternativeName>
    <alternativeName>
        <fullName evidence="8">F-type ATPase subunit delta</fullName>
        <shortName evidence="8">F-ATPase subunit delta</shortName>
    </alternativeName>
</protein>